<evidence type="ECO:0000313" key="4">
    <source>
        <dbReference type="Proteomes" id="UP000823882"/>
    </source>
</evidence>
<dbReference type="Proteomes" id="UP000823882">
    <property type="component" value="Unassembled WGS sequence"/>
</dbReference>
<dbReference type="PANTHER" id="PTHR46112">
    <property type="entry name" value="AMINOPEPTIDASE"/>
    <property type="match status" value="1"/>
</dbReference>
<dbReference type="InterPro" id="IPR050659">
    <property type="entry name" value="Peptidase_M24B"/>
</dbReference>
<name>A0A9D2P0S9_9FIRM</name>
<proteinExistence type="predicted"/>
<evidence type="ECO:0000259" key="1">
    <source>
        <dbReference type="Pfam" id="PF00557"/>
    </source>
</evidence>
<comment type="caution">
    <text evidence="3">The sequence shown here is derived from an EMBL/GenBank/DDBJ whole genome shotgun (WGS) entry which is preliminary data.</text>
</comment>
<dbReference type="SUPFAM" id="SSF55920">
    <property type="entry name" value="Creatinase/aminopeptidase"/>
    <property type="match status" value="1"/>
</dbReference>
<dbReference type="EMBL" id="DWWJ01000062">
    <property type="protein sequence ID" value="HJC40539.1"/>
    <property type="molecule type" value="Genomic_DNA"/>
</dbReference>
<reference evidence="3" key="1">
    <citation type="journal article" date="2021" name="PeerJ">
        <title>Extensive microbial diversity within the chicken gut microbiome revealed by metagenomics and culture.</title>
        <authorList>
            <person name="Gilroy R."/>
            <person name="Ravi A."/>
            <person name="Getino M."/>
            <person name="Pursley I."/>
            <person name="Horton D.L."/>
            <person name="Alikhan N.F."/>
            <person name="Baker D."/>
            <person name="Gharbi K."/>
            <person name="Hall N."/>
            <person name="Watson M."/>
            <person name="Adriaenssens E.M."/>
            <person name="Foster-Nyarko E."/>
            <person name="Jarju S."/>
            <person name="Secka A."/>
            <person name="Antonio M."/>
            <person name="Oren A."/>
            <person name="Chaudhuri R.R."/>
            <person name="La Ragione R."/>
            <person name="Hildebrand F."/>
            <person name="Pallen M.J."/>
        </authorList>
    </citation>
    <scope>NUCLEOTIDE SEQUENCE</scope>
    <source>
        <strain evidence="3">CHK186-1790</strain>
    </source>
</reference>
<feature type="domain" description="Peptidase M24" evidence="1">
    <location>
        <begin position="137"/>
        <end position="339"/>
    </location>
</feature>
<dbReference type="InterPro" id="IPR000587">
    <property type="entry name" value="Creatinase_N"/>
</dbReference>
<accession>A0A9D2P0S9</accession>
<protein>
    <submittedName>
        <fullName evidence="3">Xaa-Pro peptidase family protein</fullName>
    </submittedName>
</protein>
<organism evidence="3 4">
    <name type="scientific">Candidatus Intestinimonas pullistercoris</name>
    <dbReference type="NCBI Taxonomy" id="2838623"/>
    <lineage>
        <taxon>Bacteria</taxon>
        <taxon>Bacillati</taxon>
        <taxon>Bacillota</taxon>
        <taxon>Clostridia</taxon>
        <taxon>Eubacteriales</taxon>
        <taxon>Intestinimonas</taxon>
    </lineage>
</organism>
<evidence type="ECO:0000259" key="2">
    <source>
        <dbReference type="Pfam" id="PF01321"/>
    </source>
</evidence>
<dbReference type="Gene3D" id="3.40.350.10">
    <property type="entry name" value="Creatinase/prolidase N-terminal domain"/>
    <property type="match status" value="1"/>
</dbReference>
<dbReference type="Gene3D" id="3.90.230.10">
    <property type="entry name" value="Creatinase/methionine aminopeptidase superfamily"/>
    <property type="match status" value="1"/>
</dbReference>
<dbReference type="PANTHER" id="PTHR46112:SF3">
    <property type="entry name" value="AMINOPEPTIDASE YPDF"/>
    <property type="match status" value="1"/>
</dbReference>
<gene>
    <name evidence="3" type="ORF">H9701_03170</name>
</gene>
<dbReference type="InterPro" id="IPR000994">
    <property type="entry name" value="Pept_M24"/>
</dbReference>
<feature type="domain" description="Creatinase N-terminal" evidence="2">
    <location>
        <begin position="5"/>
        <end position="129"/>
    </location>
</feature>
<evidence type="ECO:0000313" key="3">
    <source>
        <dbReference type="EMBL" id="HJC40539.1"/>
    </source>
</evidence>
<dbReference type="Pfam" id="PF01321">
    <property type="entry name" value="Creatinase_N"/>
    <property type="match status" value="1"/>
</dbReference>
<dbReference type="InterPro" id="IPR036005">
    <property type="entry name" value="Creatinase/aminopeptidase-like"/>
</dbReference>
<dbReference type="AlphaFoldDB" id="A0A9D2P0S9"/>
<sequence length="356" mass="38902">MEQARVQRVVERMKAQGLTQVLVTATASVYYLTGFWVEPHERMLALWLDDQGQAVLFGNEIFGLPSTPELPLVTHTDSQDPVAALAAQVHPGRLGIDKFWYSKFLIGLLEHRPDVTPVHGSAPVDLCRMEKDQAEREAMRRSSAINDQVVAAAIAAVRDGVRENELASLVNREFLARGADCEGTQLVCFGANGADPHHSGDATVLKPGDSVTFDIFTPISRYWCDMTRTVFYKTVSDKQREVYELVRRANEAAEAAVRPGVKLSDLDGIARGIITDGGYGPYFTHRLGHGCGLECHEPPDVSAGSDAVAVPGMVFSIEPGIYLPGEFGVRIEDLVLVTETGCEVLNHYPKDLQVVG</sequence>
<dbReference type="Pfam" id="PF00557">
    <property type="entry name" value="Peptidase_M24"/>
    <property type="match status" value="1"/>
</dbReference>
<reference evidence="3" key="2">
    <citation type="submission" date="2021-04" db="EMBL/GenBank/DDBJ databases">
        <authorList>
            <person name="Gilroy R."/>
        </authorList>
    </citation>
    <scope>NUCLEOTIDE SEQUENCE</scope>
    <source>
        <strain evidence="3">CHK186-1790</strain>
    </source>
</reference>
<dbReference type="SUPFAM" id="SSF53092">
    <property type="entry name" value="Creatinase/prolidase N-terminal domain"/>
    <property type="match status" value="1"/>
</dbReference>
<dbReference type="InterPro" id="IPR029149">
    <property type="entry name" value="Creatin/AminoP/Spt16_N"/>
</dbReference>